<evidence type="ECO:0000256" key="5">
    <source>
        <dbReference type="ARBA" id="ARBA00022989"/>
    </source>
</evidence>
<dbReference type="PANTHER" id="PTHR43549:SF2">
    <property type="entry name" value="MULTIDRUG RESISTANCE PROTEIN NORM-RELATED"/>
    <property type="match status" value="1"/>
</dbReference>
<proteinExistence type="predicted"/>
<evidence type="ECO:0000256" key="3">
    <source>
        <dbReference type="ARBA" id="ARBA00022475"/>
    </source>
</evidence>
<keyword evidence="5" id="KW-1133">Transmembrane helix</keyword>
<evidence type="ECO:0000256" key="2">
    <source>
        <dbReference type="ARBA" id="ARBA00022448"/>
    </source>
</evidence>
<protein>
    <submittedName>
        <fullName evidence="7">Multidrug transporter</fullName>
    </submittedName>
</protein>
<evidence type="ECO:0000313" key="8">
    <source>
        <dbReference type="Proteomes" id="UP000249865"/>
    </source>
</evidence>
<dbReference type="PANTHER" id="PTHR43549">
    <property type="entry name" value="MULTIDRUG RESISTANCE PROTEIN YPNP-RELATED"/>
    <property type="match status" value="1"/>
</dbReference>
<comment type="subcellular location">
    <subcellularLocation>
        <location evidence="1">Cell membrane</location>
        <topology evidence="1">Multi-pass membrane protein</topology>
    </subcellularLocation>
</comment>
<keyword evidence="3" id="KW-1003">Cell membrane</keyword>
<keyword evidence="4" id="KW-0812">Transmembrane</keyword>
<dbReference type="GO" id="GO:0005886">
    <property type="term" value="C:plasma membrane"/>
    <property type="evidence" value="ECO:0007669"/>
    <property type="project" value="UniProtKB-SubCell"/>
</dbReference>
<dbReference type="InterPro" id="IPR052031">
    <property type="entry name" value="Membrane_Transporter-Flippase"/>
</dbReference>
<name>A0A2Z4LLQ1_9BACT</name>
<evidence type="ECO:0000256" key="4">
    <source>
        <dbReference type="ARBA" id="ARBA00022692"/>
    </source>
</evidence>
<dbReference type="AlphaFoldDB" id="A0A2Z4LLQ1"/>
<evidence type="ECO:0000256" key="1">
    <source>
        <dbReference type="ARBA" id="ARBA00004651"/>
    </source>
</evidence>
<reference evidence="8" key="1">
    <citation type="submission" date="2018-06" db="EMBL/GenBank/DDBJ databases">
        <title>Complete genome sequences of Mycoplasma anatis, M. anseris and M. cloacale type strains.</title>
        <authorList>
            <person name="Grozner D."/>
            <person name="Forro B."/>
            <person name="Sulyok K.M."/>
            <person name="Marton S."/>
            <person name="Kreizinger Z."/>
            <person name="Banyai K."/>
            <person name="Gyuranecz M."/>
        </authorList>
    </citation>
    <scope>NUCLEOTIDE SEQUENCE [LARGE SCALE GENOMIC DNA]</scope>
    <source>
        <strain evidence="8">NCTC 10199</strain>
    </source>
</reference>
<dbReference type="GO" id="GO:0015297">
    <property type="term" value="F:antiporter activity"/>
    <property type="evidence" value="ECO:0007669"/>
    <property type="project" value="InterPro"/>
</dbReference>
<accession>A0A2Z4LLQ1</accession>
<evidence type="ECO:0000256" key="6">
    <source>
        <dbReference type="ARBA" id="ARBA00023136"/>
    </source>
</evidence>
<dbReference type="InterPro" id="IPR002528">
    <property type="entry name" value="MATE_fam"/>
</dbReference>
<dbReference type="Pfam" id="PF01554">
    <property type="entry name" value="MatE"/>
    <property type="match status" value="1"/>
</dbReference>
<dbReference type="GO" id="GO:0042910">
    <property type="term" value="F:xenobiotic transmembrane transporter activity"/>
    <property type="evidence" value="ECO:0007669"/>
    <property type="project" value="InterPro"/>
</dbReference>
<dbReference type="EMBL" id="CP030103">
    <property type="protein sequence ID" value="AWX42663.1"/>
    <property type="molecule type" value="Genomic_DNA"/>
</dbReference>
<keyword evidence="2" id="KW-0813">Transport</keyword>
<dbReference type="NCBIfam" id="NF045539">
    <property type="entry name" value="MATE_efflux1"/>
    <property type="match status" value="1"/>
</dbReference>
<keyword evidence="6" id="KW-0472">Membrane</keyword>
<sequence>MNNKKKVTFLKGINWKLLISMIFFMFLPTIYITVRIYWIGQLPETYNLSIAAQAQWLQVIFEILQEAIILPLFFFIGAVSKEKENLENRIRTGLIFTIITFGLLSIGVSIFVEPIIRSMGQNKDLIAQSVSFIRLEVFANLFMIIFKYLFIVLITLNKTKKIYWTLAIQLFLSIVLDIFLVSNLKVSLQLGTTGIGIVNLVTNIILMIFAFIFCKLEGLTIFKKAKFDFKWFKLAIKVCFISGLETLVRNLFFMFMILRMVNKIQESGTFWVANNFIWGWLLLPVLALGEVIKSDISIEQHSGVQKRTKDYMIITTFFIVIWIISISVWKPFLNKVMQLNNYLEIYKIVLISMPFYVLFAYNNVIDSIFYGLGRTDLMLYQSLIINGIYYTILFVLYKTNIWNPTLISIALIFAGGIALDSILTYIIFIFYVKRQKIKICNKKVNENSSLVTEKK</sequence>
<dbReference type="RefSeq" id="WP_051622528.1">
    <property type="nucleotide sequence ID" value="NZ_CP030103.1"/>
</dbReference>
<gene>
    <name evidence="7" type="ORF">DK849_01025</name>
</gene>
<dbReference type="KEGG" id="mclo:DK849_01025"/>
<dbReference type="Proteomes" id="UP000249865">
    <property type="component" value="Chromosome"/>
</dbReference>
<dbReference type="OrthoDB" id="388031at2"/>
<keyword evidence="8" id="KW-1185">Reference proteome</keyword>
<evidence type="ECO:0000313" key="7">
    <source>
        <dbReference type="EMBL" id="AWX42663.1"/>
    </source>
</evidence>
<organism evidence="7 8">
    <name type="scientific">Metamycoplasma cloacale</name>
    <dbReference type="NCBI Taxonomy" id="92401"/>
    <lineage>
        <taxon>Bacteria</taxon>
        <taxon>Bacillati</taxon>
        <taxon>Mycoplasmatota</taxon>
        <taxon>Mycoplasmoidales</taxon>
        <taxon>Metamycoplasmataceae</taxon>
        <taxon>Metamycoplasma</taxon>
    </lineage>
</organism>